<gene>
    <name evidence="1" type="ORF">SteCoe_14659</name>
</gene>
<proteinExistence type="predicted"/>
<comment type="caution">
    <text evidence="1">The sequence shown here is derived from an EMBL/GenBank/DDBJ whole genome shotgun (WGS) entry which is preliminary data.</text>
</comment>
<organism evidence="1 2">
    <name type="scientific">Stentor coeruleus</name>
    <dbReference type="NCBI Taxonomy" id="5963"/>
    <lineage>
        <taxon>Eukaryota</taxon>
        <taxon>Sar</taxon>
        <taxon>Alveolata</taxon>
        <taxon>Ciliophora</taxon>
        <taxon>Postciliodesmatophora</taxon>
        <taxon>Heterotrichea</taxon>
        <taxon>Heterotrichida</taxon>
        <taxon>Stentoridae</taxon>
        <taxon>Stentor</taxon>
    </lineage>
</organism>
<evidence type="ECO:0000313" key="2">
    <source>
        <dbReference type="Proteomes" id="UP000187209"/>
    </source>
</evidence>
<keyword evidence="2" id="KW-1185">Reference proteome</keyword>
<reference evidence="1 2" key="1">
    <citation type="submission" date="2016-11" db="EMBL/GenBank/DDBJ databases">
        <title>The macronuclear genome of Stentor coeruleus: a giant cell with tiny introns.</title>
        <authorList>
            <person name="Slabodnick M."/>
            <person name="Ruby J.G."/>
            <person name="Reiff S.B."/>
            <person name="Swart E.C."/>
            <person name="Gosai S."/>
            <person name="Prabakaran S."/>
            <person name="Witkowska E."/>
            <person name="Larue G.E."/>
            <person name="Fisher S."/>
            <person name="Freeman R.M."/>
            <person name="Gunawardena J."/>
            <person name="Chu W."/>
            <person name="Stover N.A."/>
            <person name="Gregory B.D."/>
            <person name="Nowacki M."/>
            <person name="Derisi J."/>
            <person name="Roy S.W."/>
            <person name="Marshall W.F."/>
            <person name="Sood P."/>
        </authorList>
    </citation>
    <scope>NUCLEOTIDE SEQUENCE [LARGE SCALE GENOMIC DNA]</scope>
    <source>
        <strain evidence="1">WM001</strain>
    </source>
</reference>
<protein>
    <submittedName>
        <fullName evidence="1">Uncharacterized protein</fullName>
    </submittedName>
</protein>
<name>A0A1R2C5H7_9CILI</name>
<evidence type="ECO:0000313" key="1">
    <source>
        <dbReference type="EMBL" id="OMJ84240.1"/>
    </source>
</evidence>
<dbReference type="Proteomes" id="UP000187209">
    <property type="component" value="Unassembled WGS sequence"/>
</dbReference>
<sequence length="138" mass="16013">MNMEFLSGSSPMLLQKLQALGHDPESLHYISQEFFTLCDQLGYNARQSADLFIRIKRALETVNGSYPADLILYENNRYNPTRLCIENKTTGKSLFFRIVPGQTLAEKKNLIYSCEHCSTDYCIKRSEAKEHFLQYHNH</sequence>
<accession>A0A1R2C5H7</accession>
<dbReference type="AlphaFoldDB" id="A0A1R2C5H7"/>
<dbReference type="EMBL" id="MPUH01000275">
    <property type="protein sequence ID" value="OMJ84240.1"/>
    <property type="molecule type" value="Genomic_DNA"/>
</dbReference>